<keyword evidence="2" id="KW-0472">Membrane</keyword>
<dbReference type="EMBL" id="SMGR01000004">
    <property type="protein sequence ID" value="TCK99826.1"/>
    <property type="molecule type" value="Genomic_DNA"/>
</dbReference>
<keyword evidence="6" id="KW-1185">Reference proteome</keyword>
<name>A0A4R1N1K0_9RHOB</name>
<evidence type="ECO:0000256" key="2">
    <source>
        <dbReference type="SAM" id="Phobius"/>
    </source>
</evidence>
<feature type="compositionally biased region" description="Gly residues" evidence="1">
    <location>
        <begin position="334"/>
        <end position="350"/>
    </location>
</feature>
<dbReference type="AlphaFoldDB" id="A0A4R1N1K0"/>
<organism evidence="5 6">
    <name type="scientific">Shimia isoporae</name>
    <dbReference type="NCBI Taxonomy" id="647720"/>
    <lineage>
        <taxon>Bacteria</taxon>
        <taxon>Pseudomonadati</taxon>
        <taxon>Pseudomonadota</taxon>
        <taxon>Alphaproteobacteria</taxon>
        <taxon>Rhodobacterales</taxon>
        <taxon>Roseobacteraceae</taxon>
    </lineage>
</organism>
<proteinExistence type="predicted"/>
<reference evidence="5 6" key="1">
    <citation type="submission" date="2019-03" db="EMBL/GenBank/DDBJ databases">
        <title>Genomic Encyclopedia of Archaeal and Bacterial Type Strains, Phase II (KMG-II): from individual species to whole genera.</title>
        <authorList>
            <person name="Goeker M."/>
        </authorList>
    </citation>
    <scope>NUCLEOTIDE SEQUENCE [LARGE SCALE GENOMIC DNA]</scope>
    <source>
        <strain evidence="5 6">DSM 26433</strain>
    </source>
</reference>
<protein>
    <recommendedName>
        <fullName evidence="4">TPM domain-containing protein</fullName>
    </recommendedName>
</protein>
<keyword evidence="2" id="KW-1133">Transmembrane helix</keyword>
<feature type="chain" id="PRO_5020409292" description="TPM domain-containing protein" evidence="3">
    <location>
        <begin position="21"/>
        <end position="350"/>
    </location>
</feature>
<dbReference type="Gene3D" id="3.10.310.50">
    <property type="match status" value="1"/>
</dbReference>
<dbReference type="Pfam" id="PF04536">
    <property type="entry name" value="TPM_phosphatase"/>
    <property type="match status" value="1"/>
</dbReference>
<feature type="signal peptide" evidence="3">
    <location>
        <begin position="1"/>
        <end position="20"/>
    </location>
</feature>
<keyword evidence="2" id="KW-0812">Transmembrane</keyword>
<dbReference type="RefSeq" id="WP_165929230.1">
    <property type="nucleotide sequence ID" value="NZ_SMGR01000004.1"/>
</dbReference>
<sequence length="350" mass="38937">MRNFVLTLVTLISVAVPAIAADLPSYDELYVNDFAFVLSQDEEQVIREKLVEIRNDHGIEFTVVTIDSMFSYGHNGQIEPFATDLFNHWGVGDASRNDGVMMLIALNDRVMRIEVGSGYGSDKNIPMKNIIDSVITPHFKKDAYFEGINRGVDHVFRNLTGYWPGEADATGMEKTINAARRTVDGIGAWIYAIWAALAGGAYVLFRKWQRNRPRRCPNDGSKMERIQEDLDDDYLKAGQITEERLKSVDYDVWCCMRCDHHTVEGYKSLFTRYGACRSCGYKTLESDSTILESATTTSTGLKRVDYNCKNCHDSWSVKRVIPKRSESSSSSGGSSFGGGSSSGGGASGSW</sequence>
<evidence type="ECO:0000313" key="6">
    <source>
        <dbReference type="Proteomes" id="UP000295673"/>
    </source>
</evidence>
<gene>
    <name evidence="5" type="ORF">BXY66_3530</name>
</gene>
<feature type="region of interest" description="Disordered" evidence="1">
    <location>
        <begin position="322"/>
        <end position="350"/>
    </location>
</feature>
<evidence type="ECO:0000313" key="5">
    <source>
        <dbReference type="EMBL" id="TCK99826.1"/>
    </source>
</evidence>
<dbReference type="PANTHER" id="PTHR30373">
    <property type="entry name" value="UPF0603 PROTEIN YGCG"/>
    <property type="match status" value="1"/>
</dbReference>
<evidence type="ECO:0000259" key="4">
    <source>
        <dbReference type="Pfam" id="PF04536"/>
    </source>
</evidence>
<dbReference type="Proteomes" id="UP000295673">
    <property type="component" value="Unassembled WGS sequence"/>
</dbReference>
<accession>A0A4R1N1K0</accession>
<feature type="domain" description="TPM" evidence="4">
    <location>
        <begin position="31"/>
        <end position="156"/>
    </location>
</feature>
<keyword evidence="3" id="KW-0732">Signal</keyword>
<comment type="caution">
    <text evidence="5">The sequence shown here is derived from an EMBL/GenBank/DDBJ whole genome shotgun (WGS) entry which is preliminary data.</text>
</comment>
<evidence type="ECO:0000256" key="3">
    <source>
        <dbReference type="SAM" id="SignalP"/>
    </source>
</evidence>
<dbReference type="PANTHER" id="PTHR30373:SF2">
    <property type="entry name" value="UPF0603 PROTEIN YGCG"/>
    <property type="match status" value="1"/>
</dbReference>
<dbReference type="InterPro" id="IPR007621">
    <property type="entry name" value="TPM_dom"/>
</dbReference>
<evidence type="ECO:0000256" key="1">
    <source>
        <dbReference type="SAM" id="MobiDB-lite"/>
    </source>
</evidence>
<feature type="transmembrane region" description="Helical" evidence="2">
    <location>
        <begin position="186"/>
        <end position="205"/>
    </location>
</feature>